<comment type="caution">
    <text evidence="1">The sequence shown here is derived from an EMBL/GenBank/DDBJ whole genome shotgun (WGS) entry which is preliminary data.</text>
</comment>
<dbReference type="Gene3D" id="3.40.220.10">
    <property type="entry name" value="Leucine Aminopeptidase, subunit E, domain 1"/>
    <property type="match status" value="1"/>
</dbReference>
<dbReference type="EMBL" id="PYAW01000021">
    <property type="protein sequence ID" value="PSL41287.1"/>
    <property type="molecule type" value="Genomic_DNA"/>
</dbReference>
<dbReference type="Proteomes" id="UP000240971">
    <property type="component" value="Unassembled WGS sequence"/>
</dbReference>
<protein>
    <recommendedName>
        <fullName evidence="3">Macro domain-containing protein</fullName>
    </recommendedName>
</protein>
<dbReference type="InterPro" id="IPR043472">
    <property type="entry name" value="Macro_dom-like"/>
</dbReference>
<name>A0A2P8H4Z3_CHINA</name>
<organism evidence="1 2">
    <name type="scientific">Chitinophaga niastensis</name>
    <dbReference type="NCBI Taxonomy" id="536980"/>
    <lineage>
        <taxon>Bacteria</taxon>
        <taxon>Pseudomonadati</taxon>
        <taxon>Bacteroidota</taxon>
        <taxon>Chitinophagia</taxon>
        <taxon>Chitinophagales</taxon>
        <taxon>Chitinophagaceae</taxon>
        <taxon>Chitinophaga</taxon>
    </lineage>
</organism>
<reference evidence="1 2" key="1">
    <citation type="submission" date="2018-03" db="EMBL/GenBank/DDBJ databases">
        <title>Genomic Encyclopedia of Archaeal and Bacterial Type Strains, Phase II (KMG-II): from individual species to whole genera.</title>
        <authorList>
            <person name="Goeker M."/>
        </authorList>
    </citation>
    <scope>NUCLEOTIDE SEQUENCE [LARGE SCALE GENOMIC DNA]</scope>
    <source>
        <strain evidence="1 2">DSM 24859</strain>
    </source>
</reference>
<evidence type="ECO:0008006" key="3">
    <source>
        <dbReference type="Google" id="ProtNLM"/>
    </source>
</evidence>
<proteinExistence type="predicted"/>
<accession>A0A2P8H4Z3</accession>
<evidence type="ECO:0000313" key="1">
    <source>
        <dbReference type="EMBL" id="PSL41287.1"/>
    </source>
</evidence>
<dbReference type="SUPFAM" id="SSF52949">
    <property type="entry name" value="Macro domain-like"/>
    <property type="match status" value="1"/>
</dbReference>
<evidence type="ECO:0000313" key="2">
    <source>
        <dbReference type="Proteomes" id="UP000240971"/>
    </source>
</evidence>
<sequence length="50" mass="5467">MSIIYFKGDATKPLGSANKIIAHICNDIGGWGKGFVTAISKRWSEPEKMV</sequence>
<keyword evidence="2" id="KW-1185">Reference proteome</keyword>
<gene>
    <name evidence="1" type="ORF">CLV51_1211</name>
</gene>
<dbReference type="AlphaFoldDB" id="A0A2P8H4Z3"/>